<dbReference type="GO" id="GO:0003677">
    <property type="term" value="F:DNA binding"/>
    <property type="evidence" value="ECO:0007669"/>
    <property type="project" value="InterPro"/>
</dbReference>
<reference evidence="3 4" key="1">
    <citation type="submission" date="2019-11" db="EMBL/GenBank/DDBJ databases">
        <authorList>
            <person name="Zhang J."/>
            <person name="Sun C."/>
        </authorList>
    </citation>
    <scope>NUCLEOTIDE SEQUENCE [LARGE SCALE GENOMIC DNA]</scope>
    <source>
        <strain evidence="4">sp2</strain>
    </source>
</reference>
<dbReference type="Gene3D" id="1.10.260.40">
    <property type="entry name" value="lambda repressor-like DNA-binding domains"/>
    <property type="match status" value="1"/>
</dbReference>
<dbReference type="CDD" id="cd00093">
    <property type="entry name" value="HTH_XRE"/>
    <property type="match status" value="1"/>
</dbReference>
<dbReference type="SUPFAM" id="SSF47413">
    <property type="entry name" value="lambda repressor-like DNA-binding domains"/>
    <property type="match status" value="1"/>
</dbReference>
<evidence type="ECO:0000313" key="3">
    <source>
        <dbReference type="EMBL" id="QGT77730.1"/>
    </source>
</evidence>
<evidence type="ECO:0000256" key="1">
    <source>
        <dbReference type="SAM" id="MobiDB-lite"/>
    </source>
</evidence>
<protein>
    <submittedName>
        <fullName evidence="3">Helix-turn-helix domain-containing protein</fullName>
    </submittedName>
</protein>
<dbReference type="AlphaFoldDB" id="A0A6I6CWM8"/>
<dbReference type="PROSITE" id="PS50943">
    <property type="entry name" value="HTH_CROC1"/>
    <property type="match status" value="1"/>
</dbReference>
<evidence type="ECO:0000259" key="2">
    <source>
        <dbReference type="PROSITE" id="PS50943"/>
    </source>
</evidence>
<dbReference type="EMBL" id="CP046415">
    <property type="protein sequence ID" value="QGT77730.1"/>
    <property type="molecule type" value="Genomic_DNA"/>
</dbReference>
<feature type="region of interest" description="Disordered" evidence="1">
    <location>
        <begin position="97"/>
        <end position="123"/>
    </location>
</feature>
<proteinExistence type="predicted"/>
<sequence>MNAGLDWYRSIDAENDLELITIDVQLDVALEVEQIMENQGVSRKELAERIGHSPAYVTKVLSGDANMTISTMVKLANALDRRPRIEFINKKARRSWHDALPPTGSRKTAVKSEWATHNKSRQPLIKHSKKVDVTYA</sequence>
<feature type="domain" description="HTH cro/C1-type" evidence="2">
    <location>
        <begin position="32"/>
        <end position="87"/>
    </location>
</feature>
<dbReference type="KEGG" id="ghl:GM160_01840"/>
<dbReference type="Pfam" id="PF01381">
    <property type="entry name" value="HTH_3"/>
    <property type="match status" value="1"/>
</dbReference>
<dbReference type="InterPro" id="IPR001387">
    <property type="entry name" value="Cro/C1-type_HTH"/>
</dbReference>
<gene>
    <name evidence="3" type="ORF">GM160_01840</name>
</gene>
<keyword evidence="4" id="KW-1185">Reference proteome</keyword>
<dbReference type="InterPro" id="IPR010982">
    <property type="entry name" value="Lambda_DNA-bd_dom_sf"/>
</dbReference>
<accession>A0A6I6CWM8</accession>
<dbReference type="Proteomes" id="UP000427716">
    <property type="component" value="Chromosome"/>
</dbReference>
<dbReference type="SMART" id="SM00530">
    <property type="entry name" value="HTH_XRE"/>
    <property type="match status" value="1"/>
</dbReference>
<organism evidence="3 4">
    <name type="scientific">Guyparkeria halophila</name>
    <dbReference type="NCBI Taxonomy" id="47960"/>
    <lineage>
        <taxon>Bacteria</taxon>
        <taxon>Pseudomonadati</taxon>
        <taxon>Pseudomonadota</taxon>
        <taxon>Gammaproteobacteria</taxon>
        <taxon>Chromatiales</taxon>
        <taxon>Thioalkalibacteraceae</taxon>
        <taxon>Guyparkeria</taxon>
    </lineage>
</organism>
<name>A0A6I6CWM8_9GAMM</name>
<dbReference type="RefSeq" id="WP_156227694.1">
    <property type="nucleotide sequence ID" value="NZ_CP046415.1"/>
</dbReference>
<evidence type="ECO:0000313" key="4">
    <source>
        <dbReference type="Proteomes" id="UP000427716"/>
    </source>
</evidence>